<reference evidence="1 2" key="1">
    <citation type="journal article" date="2021" name="BMC Genomics">
        <title>Datura genome reveals duplications of psychoactive alkaloid biosynthetic genes and high mutation rate following tissue culture.</title>
        <authorList>
            <person name="Rajewski A."/>
            <person name="Carter-House D."/>
            <person name="Stajich J."/>
            <person name="Litt A."/>
        </authorList>
    </citation>
    <scope>NUCLEOTIDE SEQUENCE [LARGE SCALE GENOMIC DNA]</scope>
    <source>
        <strain evidence="1">AR-01</strain>
    </source>
</reference>
<evidence type="ECO:0000313" key="1">
    <source>
        <dbReference type="EMBL" id="MCD7465800.1"/>
    </source>
</evidence>
<dbReference type="Proteomes" id="UP000823775">
    <property type="component" value="Unassembled WGS sequence"/>
</dbReference>
<name>A0ABS8T344_DATST</name>
<dbReference type="EMBL" id="JACEIK010001083">
    <property type="protein sequence ID" value="MCD7465800.1"/>
    <property type="molecule type" value="Genomic_DNA"/>
</dbReference>
<sequence>MGTQLRSLLIRRVLLRSPEEPQIWTSALNEIPELKRIFKSYNIDWMAETLGKYSMEMVLEFYTNYNCTLQKIALSRDAIKKEPMLDLEYDYLIEALKGIRKFCIEDKLMYFRWMENIVEEAKEEAKWFIGRMHIQGLAELSS</sequence>
<proteinExistence type="predicted"/>
<protein>
    <submittedName>
        <fullName evidence="1">Uncharacterized protein</fullName>
    </submittedName>
</protein>
<keyword evidence="2" id="KW-1185">Reference proteome</keyword>
<evidence type="ECO:0000313" key="2">
    <source>
        <dbReference type="Proteomes" id="UP000823775"/>
    </source>
</evidence>
<comment type="caution">
    <text evidence="1">The sequence shown here is derived from an EMBL/GenBank/DDBJ whole genome shotgun (WGS) entry which is preliminary data.</text>
</comment>
<gene>
    <name evidence="1" type="ORF">HAX54_001968</name>
</gene>
<organism evidence="1 2">
    <name type="scientific">Datura stramonium</name>
    <name type="common">Jimsonweed</name>
    <name type="synonym">Common thornapple</name>
    <dbReference type="NCBI Taxonomy" id="4076"/>
    <lineage>
        <taxon>Eukaryota</taxon>
        <taxon>Viridiplantae</taxon>
        <taxon>Streptophyta</taxon>
        <taxon>Embryophyta</taxon>
        <taxon>Tracheophyta</taxon>
        <taxon>Spermatophyta</taxon>
        <taxon>Magnoliopsida</taxon>
        <taxon>eudicotyledons</taxon>
        <taxon>Gunneridae</taxon>
        <taxon>Pentapetalae</taxon>
        <taxon>asterids</taxon>
        <taxon>lamiids</taxon>
        <taxon>Solanales</taxon>
        <taxon>Solanaceae</taxon>
        <taxon>Solanoideae</taxon>
        <taxon>Datureae</taxon>
        <taxon>Datura</taxon>
    </lineage>
</organism>
<accession>A0ABS8T344</accession>